<organism evidence="1 2">
    <name type="scientific">Pleurotus ostreatus (strain PC15)</name>
    <name type="common">Oyster mushroom</name>
    <dbReference type="NCBI Taxonomy" id="1137138"/>
    <lineage>
        <taxon>Eukaryota</taxon>
        <taxon>Fungi</taxon>
        <taxon>Dikarya</taxon>
        <taxon>Basidiomycota</taxon>
        <taxon>Agaricomycotina</taxon>
        <taxon>Agaricomycetes</taxon>
        <taxon>Agaricomycetidae</taxon>
        <taxon>Agaricales</taxon>
        <taxon>Pleurotineae</taxon>
        <taxon>Pleurotaceae</taxon>
        <taxon>Pleurotus</taxon>
    </lineage>
</organism>
<evidence type="ECO:0000313" key="1">
    <source>
        <dbReference type="EMBL" id="KDQ26257.1"/>
    </source>
</evidence>
<evidence type="ECO:0000313" key="2">
    <source>
        <dbReference type="Proteomes" id="UP000027073"/>
    </source>
</evidence>
<sequence length="105" mass="11533">MKTEQALAAIKYFNQQALTRSNCARTQHLNFSVFATGTPAIRFQLSLSIQPTRFTSRDSLYLDLTTTSIIALGARRNTLPLIALSTSVAFTHPLESSLVVDYAAP</sequence>
<proteinExistence type="predicted"/>
<reference evidence="2" key="1">
    <citation type="journal article" date="2014" name="Proc. Natl. Acad. Sci. U.S.A.">
        <title>Extensive sampling of basidiomycete genomes demonstrates inadequacy of the white-rot/brown-rot paradigm for wood decay fungi.</title>
        <authorList>
            <person name="Riley R."/>
            <person name="Salamov A.A."/>
            <person name="Brown D.W."/>
            <person name="Nagy L.G."/>
            <person name="Floudas D."/>
            <person name="Held B.W."/>
            <person name="Levasseur A."/>
            <person name="Lombard V."/>
            <person name="Morin E."/>
            <person name="Otillar R."/>
            <person name="Lindquist E.A."/>
            <person name="Sun H."/>
            <person name="LaButti K.M."/>
            <person name="Schmutz J."/>
            <person name="Jabbour D."/>
            <person name="Luo H."/>
            <person name="Baker S.E."/>
            <person name="Pisabarro A.G."/>
            <person name="Walton J.D."/>
            <person name="Blanchette R.A."/>
            <person name="Henrissat B."/>
            <person name="Martin F."/>
            <person name="Cullen D."/>
            <person name="Hibbett D.S."/>
            <person name="Grigoriev I.V."/>
        </authorList>
    </citation>
    <scope>NUCLEOTIDE SEQUENCE [LARGE SCALE GENOMIC DNA]</scope>
    <source>
        <strain evidence="2">PC15</strain>
    </source>
</reference>
<feature type="non-terminal residue" evidence="1">
    <location>
        <position position="105"/>
    </location>
</feature>
<dbReference type="HOGENOM" id="CLU_2242997_0_0_1"/>
<dbReference type="Proteomes" id="UP000027073">
    <property type="component" value="Unassembled WGS sequence"/>
</dbReference>
<dbReference type="VEuPathDB" id="FungiDB:PLEOSDRAFT_160835"/>
<dbReference type="EMBL" id="KL198010">
    <property type="protein sequence ID" value="KDQ26257.1"/>
    <property type="molecule type" value="Genomic_DNA"/>
</dbReference>
<dbReference type="AlphaFoldDB" id="A0A067NQ94"/>
<accession>A0A067NQ94</accession>
<dbReference type="InParanoid" id="A0A067NQ94"/>
<gene>
    <name evidence="1" type="ORF">PLEOSDRAFT_160835</name>
</gene>
<name>A0A067NQ94_PLEO1</name>
<protein>
    <submittedName>
        <fullName evidence="1">Uncharacterized protein</fullName>
    </submittedName>
</protein>